<evidence type="ECO:0000313" key="1">
    <source>
        <dbReference type="EMBL" id="SQD00916.1"/>
    </source>
</evidence>
<dbReference type="EMBL" id="UARW01000010">
    <property type="protein sequence ID" value="SQD00916.1"/>
    <property type="molecule type" value="Genomic_DNA"/>
</dbReference>
<gene>
    <name evidence="1" type="primary">glgB_3</name>
    <name evidence="1" type="ORF">NCTC8009_01326</name>
</gene>
<sequence>MHDTLDYMKLDPVYRQYHHDKLTFGILYNYTENFVLPLSHDEVVHGKNRFSTACRRRMAEIREPARLLWLDVGIPGQETTVHG</sequence>
<dbReference type="Proteomes" id="UP000250991">
    <property type="component" value="Unassembled WGS sequence"/>
</dbReference>
<dbReference type="AlphaFoldDB" id="A0A2X3JMC0"/>
<accession>A0A2X3JMC0</accession>
<organism evidence="1 2">
    <name type="scientific">Escherichia coli</name>
    <dbReference type="NCBI Taxonomy" id="562"/>
    <lineage>
        <taxon>Bacteria</taxon>
        <taxon>Pseudomonadati</taxon>
        <taxon>Pseudomonadota</taxon>
        <taxon>Gammaproteobacteria</taxon>
        <taxon>Enterobacterales</taxon>
        <taxon>Enterobacteriaceae</taxon>
        <taxon>Escherichia</taxon>
    </lineage>
</organism>
<dbReference type="InterPro" id="IPR017853">
    <property type="entry name" value="GH"/>
</dbReference>
<dbReference type="SUPFAM" id="SSF51445">
    <property type="entry name" value="(Trans)glycosidases"/>
    <property type="match status" value="1"/>
</dbReference>
<proteinExistence type="predicted"/>
<keyword evidence="1" id="KW-0328">Glycosyltransferase</keyword>
<name>A0A2X3JMC0_ECOLX</name>
<keyword evidence="1" id="KW-0808">Transferase</keyword>
<evidence type="ECO:0000313" key="2">
    <source>
        <dbReference type="Proteomes" id="UP000250991"/>
    </source>
</evidence>
<reference evidence="1 2" key="1">
    <citation type="submission" date="2018-06" db="EMBL/GenBank/DDBJ databases">
        <authorList>
            <consortium name="Pathogen Informatics"/>
            <person name="Doyle S."/>
        </authorList>
    </citation>
    <scope>NUCLEOTIDE SEQUENCE [LARGE SCALE GENOMIC DNA]</scope>
    <source>
        <strain evidence="1 2">NCTC8009</strain>
    </source>
</reference>
<dbReference type="EC" id="2.4.1.18" evidence="1"/>
<protein>
    <submittedName>
        <fullName evidence="1">1,4-alpha-glucan-branching protein</fullName>
        <ecNumber evidence="1">2.4.1.18</ecNumber>
    </submittedName>
</protein>
<dbReference type="GO" id="GO:0003844">
    <property type="term" value="F:1,4-alpha-glucan branching enzyme activity"/>
    <property type="evidence" value="ECO:0007669"/>
    <property type="project" value="UniProtKB-EC"/>
</dbReference>
<dbReference type="Gene3D" id="3.20.20.80">
    <property type="entry name" value="Glycosidases"/>
    <property type="match status" value="1"/>
</dbReference>